<sequence>MSKSKQADKTFKIRDKATEKALLLAYNASLKTIRGELAALYEKTDGSFSESQKYNRLAGIEEAIADEIKDLTGKIAKTLVTGLLDSFKEARSWKMYEIESDQSVQATIKFNQINREAVLKAIENPFDQVGFVQRNRNNQALLVQQLQQEIAQGLIQGKSFQQTARSMKKRMEIGASKALTITRTESKRVRGKAQLDTMREAQEAGVMMKKQWMGTIDDKTRDAHQSLDGVTIDLDEDFVSDAGNSGPGPGQMNAAEEDINCRCTLTTVIEGFEPDSRRVRDAGIVDYSSFEKWQETREVPKR</sequence>
<dbReference type="InterPro" id="IPR006528">
    <property type="entry name" value="Phage_head_morphogenesis_dom"/>
</dbReference>
<organism evidence="2 3">
    <name type="scientific">Planomicrobium soli</name>
    <dbReference type="NCBI Taxonomy" id="1176648"/>
    <lineage>
        <taxon>Bacteria</taxon>
        <taxon>Bacillati</taxon>
        <taxon>Bacillota</taxon>
        <taxon>Bacilli</taxon>
        <taxon>Bacillales</taxon>
        <taxon>Caryophanaceae</taxon>
        <taxon>Planomicrobium</taxon>
    </lineage>
</organism>
<dbReference type="NCBIfam" id="TIGR01641">
    <property type="entry name" value="phageSPP1_gp7"/>
    <property type="match status" value="1"/>
</dbReference>
<keyword evidence="3" id="KW-1185">Reference proteome</keyword>
<proteinExistence type="predicted"/>
<reference evidence="2 3" key="1">
    <citation type="submission" date="2018-03" db="EMBL/GenBank/DDBJ databases">
        <title>Genomic Encyclopedia of Type Strains, Phase III (KMG-III): the genomes of soil and plant-associated and newly described type strains.</title>
        <authorList>
            <person name="Whitman W."/>
        </authorList>
    </citation>
    <scope>NUCLEOTIDE SEQUENCE [LARGE SCALE GENOMIC DNA]</scope>
    <source>
        <strain evidence="2 3">CGMCC 1.12259</strain>
    </source>
</reference>
<comment type="caution">
    <text evidence="2">The sequence shown here is derived from an EMBL/GenBank/DDBJ whole genome shotgun (WGS) entry which is preliminary data.</text>
</comment>
<feature type="domain" description="Phage head morphogenesis" evidence="1">
    <location>
        <begin position="144"/>
        <end position="265"/>
    </location>
</feature>
<evidence type="ECO:0000313" key="3">
    <source>
        <dbReference type="Proteomes" id="UP000242682"/>
    </source>
</evidence>
<name>A0A2P8H7C0_9BACL</name>
<dbReference type="RefSeq" id="WP_181313539.1">
    <property type="nucleotide sequence ID" value="NZ_PYAT01000001.1"/>
</dbReference>
<dbReference type="Proteomes" id="UP000242682">
    <property type="component" value="Unassembled WGS sequence"/>
</dbReference>
<dbReference type="Pfam" id="PF04233">
    <property type="entry name" value="Phage_Mu_F"/>
    <property type="match status" value="1"/>
</dbReference>
<gene>
    <name evidence="2" type="ORF">B0H99_101383</name>
</gene>
<protein>
    <submittedName>
        <fullName evidence="2">SPP1 gp7 family putative phage head morphogenesis protein</fullName>
    </submittedName>
</protein>
<dbReference type="EMBL" id="PYAT01000001">
    <property type="protein sequence ID" value="PSL42135.1"/>
    <property type="molecule type" value="Genomic_DNA"/>
</dbReference>
<evidence type="ECO:0000313" key="2">
    <source>
        <dbReference type="EMBL" id="PSL42135.1"/>
    </source>
</evidence>
<accession>A0A2P8H7C0</accession>
<evidence type="ECO:0000259" key="1">
    <source>
        <dbReference type="Pfam" id="PF04233"/>
    </source>
</evidence>
<dbReference type="AlphaFoldDB" id="A0A2P8H7C0"/>